<keyword evidence="4" id="KW-0046">Antibiotic resistance</keyword>
<organism evidence="6 7">
    <name type="scientific">Caryophanon tenue</name>
    <dbReference type="NCBI Taxonomy" id="33978"/>
    <lineage>
        <taxon>Bacteria</taxon>
        <taxon>Bacillati</taxon>
        <taxon>Bacillota</taxon>
        <taxon>Bacilli</taxon>
        <taxon>Bacillales</taxon>
        <taxon>Caryophanaceae</taxon>
        <taxon>Caryophanon</taxon>
    </lineage>
</organism>
<feature type="domain" description="Tr-type G" evidence="5">
    <location>
        <begin position="1"/>
        <end position="226"/>
    </location>
</feature>
<dbReference type="SUPFAM" id="SSF52540">
    <property type="entry name" value="P-loop containing nucleoside triphosphate hydrolases"/>
    <property type="match status" value="1"/>
</dbReference>
<dbReference type="InterPro" id="IPR005225">
    <property type="entry name" value="Small_GTP-bd"/>
</dbReference>
<keyword evidence="7" id="KW-1185">Reference proteome</keyword>
<protein>
    <submittedName>
        <fullName evidence="6">Elongation factor G</fullName>
    </submittedName>
</protein>
<evidence type="ECO:0000256" key="2">
    <source>
        <dbReference type="ARBA" id="ARBA00022917"/>
    </source>
</evidence>
<dbReference type="InterPro" id="IPR041095">
    <property type="entry name" value="EFG_II"/>
</dbReference>
<dbReference type="InterPro" id="IPR000795">
    <property type="entry name" value="T_Tr_GTP-bd_dom"/>
</dbReference>
<dbReference type="Pfam" id="PF00679">
    <property type="entry name" value="EFG_C"/>
    <property type="match status" value="1"/>
</dbReference>
<dbReference type="SUPFAM" id="SSF50447">
    <property type="entry name" value="Translation proteins"/>
    <property type="match status" value="1"/>
</dbReference>
<dbReference type="Pfam" id="PF14492">
    <property type="entry name" value="EFG_III"/>
    <property type="match status" value="1"/>
</dbReference>
<dbReference type="InterPro" id="IPR014721">
    <property type="entry name" value="Ribsml_uS5_D2-typ_fold_subgr"/>
</dbReference>
<dbReference type="GO" id="GO:0005525">
    <property type="term" value="F:GTP binding"/>
    <property type="evidence" value="ECO:0007669"/>
    <property type="project" value="UniProtKB-KW"/>
</dbReference>
<comment type="caution">
    <text evidence="6">The sequence shown here is derived from an EMBL/GenBank/DDBJ whole genome shotgun (WGS) entry which is preliminary data.</text>
</comment>
<dbReference type="Gene3D" id="3.30.70.240">
    <property type="match status" value="1"/>
</dbReference>
<dbReference type="SUPFAM" id="SSF54980">
    <property type="entry name" value="EF-G C-terminal domain-like"/>
    <property type="match status" value="2"/>
</dbReference>
<dbReference type="OrthoDB" id="2443343at2"/>
<evidence type="ECO:0000313" key="7">
    <source>
        <dbReference type="Proteomes" id="UP000093199"/>
    </source>
</evidence>
<evidence type="ECO:0000313" key="6">
    <source>
        <dbReference type="EMBL" id="OCS82937.1"/>
    </source>
</evidence>
<dbReference type="Pfam" id="PF03764">
    <property type="entry name" value="EFG_IV"/>
    <property type="match status" value="1"/>
</dbReference>
<evidence type="ECO:0000256" key="4">
    <source>
        <dbReference type="ARBA" id="ARBA00023251"/>
    </source>
</evidence>
<dbReference type="Pfam" id="PF00009">
    <property type="entry name" value="GTP_EFTU"/>
    <property type="match status" value="1"/>
</dbReference>
<dbReference type="Gene3D" id="3.30.70.870">
    <property type="entry name" value="Elongation Factor G (Translational Gtpase), domain 3"/>
    <property type="match status" value="1"/>
</dbReference>
<dbReference type="InterPro" id="IPR009000">
    <property type="entry name" value="Transl_B-barrel_sf"/>
</dbReference>
<accession>A0A1C0Y6X9</accession>
<dbReference type="InterPro" id="IPR035650">
    <property type="entry name" value="Tet_C"/>
</dbReference>
<proteinExistence type="predicted"/>
<dbReference type="PRINTS" id="PR00315">
    <property type="entry name" value="ELONGATNFCT"/>
</dbReference>
<dbReference type="RefSeq" id="WP_066547691.1">
    <property type="nucleotide sequence ID" value="NZ_MASJ01000039.1"/>
</dbReference>
<dbReference type="GO" id="GO:0003924">
    <property type="term" value="F:GTPase activity"/>
    <property type="evidence" value="ECO:0007669"/>
    <property type="project" value="InterPro"/>
</dbReference>
<evidence type="ECO:0000259" key="5">
    <source>
        <dbReference type="PROSITE" id="PS51722"/>
    </source>
</evidence>
<dbReference type="SUPFAM" id="SSF54211">
    <property type="entry name" value="Ribosomal protein S5 domain 2-like"/>
    <property type="match status" value="1"/>
</dbReference>
<dbReference type="Gene3D" id="2.40.30.10">
    <property type="entry name" value="Translation factors"/>
    <property type="match status" value="1"/>
</dbReference>
<dbReference type="InterPro" id="IPR027417">
    <property type="entry name" value="P-loop_NTPase"/>
</dbReference>
<dbReference type="PANTHER" id="PTHR43261">
    <property type="entry name" value="TRANSLATION ELONGATION FACTOR G-RELATED"/>
    <property type="match status" value="1"/>
</dbReference>
<keyword evidence="6" id="KW-0251">Elongation factor</keyword>
<dbReference type="AlphaFoldDB" id="A0A1C0Y6X9"/>
<evidence type="ECO:0000256" key="3">
    <source>
        <dbReference type="ARBA" id="ARBA00023134"/>
    </source>
</evidence>
<dbReference type="SMART" id="SM00889">
    <property type="entry name" value="EFG_IV"/>
    <property type="match status" value="1"/>
</dbReference>
<dbReference type="STRING" id="33978.A6M13_05930"/>
<keyword evidence="2" id="KW-0648">Protein biosynthesis</keyword>
<dbReference type="CDD" id="cd03711">
    <property type="entry name" value="Tet_C"/>
    <property type="match status" value="1"/>
</dbReference>
<dbReference type="Proteomes" id="UP000093199">
    <property type="component" value="Unassembled WGS sequence"/>
</dbReference>
<dbReference type="InterPro" id="IPR035647">
    <property type="entry name" value="EFG_III/V"/>
</dbReference>
<evidence type="ECO:0000256" key="1">
    <source>
        <dbReference type="ARBA" id="ARBA00022741"/>
    </source>
</evidence>
<reference evidence="6 7" key="1">
    <citation type="submission" date="2016-07" db="EMBL/GenBank/DDBJ databases">
        <title>Caryophanon tenue genome sequencing.</title>
        <authorList>
            <person name="Verma A."/>
            <person name="Pal Y."/>
            <person name="Krishnamurthi S."/>
        </authorList>
    </citation>
    <scope>NUCLEOTIDE SEQUENCE [LARGE SCALE GENOMIC DNA]</scope>
    <source>
        <strain evidence="6 7">DSM 14152</strain>
    </source>
</reference>
<dbReference type="GO" id="GO:0032790">
    <property type="term" value="P:ribosome disassembly"/>
    <property type="evidence" value="ECO:0007669"/>
    <property type="project" value="TreeGrafter"/>
</dbReference>
<gene>
    <name evidence="6" type="ORF">A6M13_05930</name>
</gene>
<dbReference type="GO" id="GO:0003746">
    <property type="term" value="F:translation elongation factor activity"/>
    <property type="evidence" value="ECO:0007669"/>
    <property type="project" value="UniProtKB-KW"/>
</dbReference>
<dbReference type="Gene3D" id="3.30.230.10">
    <property type="match status" value="1"/>
</dbReference>
<keyword evidence="3" id="KW-0342">GTP-binding</keyword>
<dbReference type="GO" id="GO:0046677">
    <property type="term" value="P:response to antibiotic"/>
    <property type="evidence" value="ECO:0007669"/>
    <property type="project" value="UniProtKB-KW"/>
</dbReference>
<dbReference type="InterPro" id="IPR005517">
    <property type="entry name" value="Transl_elong_EFG/EF2_IV"/>
</dbReference>
<keyword evidence="1" id="KW-0547">Nucleotide-binding</keyword>
<dbReference type="InterPro" id="IPR020568">
    <property type="entry name" value="Ribosomal_Su5_D2-typ_SF"/>
</dbReference>
<dbReference type="NCBIfam" id="TIGR00231">
    <property type="entry name" value="small_GTP"/>
    <property type="match status" value="1"/>
</dbReference>
<dbReference type="EMBL" id="MASJ01000039">
    <property type="protein sequence ID" value="OCS82937.1"/>
    <property type="molecule type" value="Genomic_DNA"/>
</dbReference>
<name>A0A1C0Y6X9_9BACL</name>
<sequence length="642" mass="72480">MITTIGVLAHVDAGKTTFSEQLLYETAAIKARGRVDHQDTFLDNHALERARGITIFAEQGRFTYNDRTYHLIDTPGHVDFSPEMERSVRVMDVAVVIISAVEGVQGHTETVWQLLRQHRVPTVIFLNKTDREGANIEAVVTQIQQLLCEDAVLYHHNFIDAVAERDEQMLDAFLEGTVNDDLVTNVATTLIKQQQLIPIITGAALRGEGVTDVLACIHRFIQPTATTEGPFTADVFKIRHEHDQRLTFAKARSGILHVRDDVTVNGESYKITELRLYNGTRFESVQQVACGEIFAMKGLPTAIVGDMINGQAKRDFTLVPTLQATCHVKSSLHIKEILKMLRQLEAEEPTLRVFWQERHQEIQLHVMGVIQLEVLTHILQERYQLDVTFGDPTILYQETCATFAYGYGHFEPLKHYAEVHLHIEPNPRGTGITFSNQCHADHLSVGHMRLIEQHIFEREHHGLLTGAPLTDMHITLLTGAAHHQHTDGGDFREATIRALRQALEQVDNVLLEPFYRFRLRADIDHLGRMMSDIQQAHGTFDAPILTETHALLTGRVPVATFMQYPITFAAYTNGKGAISLQFDGYDTCHNTADVIERSGYRKDADPDYSSSSIFCAKGKGYTVPWHEAADMMHCEKKTVQRR</sequence>
<dbReference type="InterPro" id="IPR000640">
    <property type="entry name" value="EFG_V-like"/>
</dbReference>
<dbReference type="PANTHER" id="PTHR43261:SF1">
    <property type="entry name" value="RIBOSOME-RELEASING FACTOR 2, MITOCHONDRIAL"/>
    <property type="match status" value="1"/>
</dbReference>
<dbReference type="PROSITE" id="PS51722">
    <property type="entry name" value="G_TR_2"/>
    <property type="match status" value="1"/>
</dbReference>
<dbReference type="Gene3D" id="3.40.50.300">
    <property type="entry name" value="P-loop containing nucleotide triphosphate hydrolases"/>
    <property type="match status" value="1"/>
</dbReference>